<dbReference type="EMBL" id="LXQA010119478">
    <property type="protein sequence ID" value="MCI20366.1"/>
    <property type="molecule type" value="Genomic_DNA"/>
</dbReference>
<name>A0A392Q9Y1_9FABA</name>
<keyword evidence="2" id="KW-1185">Reference proteome</keyword>
<comment type="caution">
    <text evidence="1">The sequence shown here is derived from an EMBL/GenBank/DDBJ whole genome shotgun (WGS) entry which is preliminary data.</text>
</comment>
<reference evidence="1 2" key="1">
    <citation type="journal article" date="2018" name="Front. Plant Sci.">
        <title>Red Clover (Trifolium pratense) and Zigzag Clover (T. medium) - A Picture of Genomic Similarities and Differences.</title>
        <authorList>
            <person name="Dluhosova J."/>
            <person name="Istvanek J."/>
            <person name="Nedelnik J."/>
            <person name="Repkova J."/>
        </authorList>
    </citation>
    <scope>NUCLEOTIDE SEQUENCE [LARGE SCALE GENOMIC DNA]</scope>
    <source>
        <strain evidence="2">cv. 10/8</strain>
        <tissue evidence="1">Leaf</tissue>
    </source>
</reference>
<dbReference type="Proteomes" id="UP000265520">
    <property type="component" value="Unassembled WGS sequence"/>
</dbReference>
<proteinExistence type="predicted"/>
<accession>A0A392Q9Y1</accession>
<evidence type="ECO:0000313" key="2">
    <source>
        <dbReference type="Proteomes" id="UP000265520"/>
    </source>
</evidence>
<dbReference type="InterPro" id="IPR027267">
    <property type="entry name" value="AH/BAR_dom_sf"/>
</dbReference>
<dbReference type="AlphaFoldDB" id="A0A392Q9Y1"/>
<sequence>PVMTKFSIALREISTHKELLRSQIEHMLNDRLLNILNVEILDVKVYSE</sequence>
<feature type="non-terminal residue" evidence="1">
    <location>
        <position position="1"/>
    </location>
</feature>
<evidence type="ECO:0000313" key="1">
    <source>
        <dbReference type="EMBL" id="MCI20366.1"/>
    </source>
</evidence>
<dbReference type="Gene3D" id="1.20.1270.60">
    <property type="entry name" value="Arfaptin homology (AH) domain/BAR domain"/>
    <property type="match status" value="1"/>
</dbReference>
<protein>
    <submittedName>
        <fullName evidence="1">ADP-ribosylation factor GTPase-activating protein AGD3-like</fullName>
    </submittedName>
</protein>
<organism evidence="1 2">
    <name type="scientific">Trifolium medium</name>
    <dbReference type="NCBI Taxonomy" id="97028"/>
    <lineage>
        <taxon>Eukaryota</taxon>
        <taxon>Viridiplantae</taxon>
        <taxon>Streptophyta</taxon>
        <taxon>Embryophyta</taxon>
        <taxon>Tracheophyta</taxon>
        <taxon>Spermatophyta</taxon>
        <taxon>Magnoliopsida</taxon>
        <taxon>eudicotyledons</taxon>
        <taxon>Gunneridae</taxon>
        <taxon>Pentapetalae</taxon>
        <taxon>rosids</taxon>
        <taxon>fabids</taxon>
        <taxon>Fabales</taxon>
        <taxon>Fabaceae</taxon>
        <taxon>Papilionoideae</taxon>
        <taxon>50 kb inversion clade</taxon>
        <taxon>NPAAA clade</taxon>
        <taxon>Hologalegina</taxon>
        <taxon>IRL clade</taxon>
        <taxon>Trifolieae</taxon>
        <taxon>Trifolium</taxon>
    </lineage>
</organism>
<dbReference type="SUPFAM" id="SSF103657">
    <property type="entry name" value="BAR/IMD domain-like"/>
    <property type="match status" value="1"/>
</dbReference>